<dbReference type="PANTHER" id="PTHR22946">
    <property type="entry name" value="DIENELACTONE HYDROLASE DOMAIN-CONTAINING PROTEIN-RELATED"/>
    <property type="match status" value="1"/>
</dbReference>
<reference evidence="4 5" key="1">
    <citation type="submission" date="2018-05" db="EMBL/GenBank/DDBJ databases">
        <authorList>
            <person name="Lanie J.A."/>
            <person name="Ng W.-L."/>
            <person name="Kazmierczak K.M."/>
            <person name="Andrzejewski T.M."/>
            <person name="Davidsen T.M."/>
            <person name="Wayne K.J."/>
            <person name="Tettelin H."/>
            <person name="Glass J.I."/>
            <person name="Rusch D."/>
            <person name="Podicherti R."/>
            <person name="Tsui H.-C.T."/>
            <person name="Winkler M.E."/>
        </authorList>
    </citation>
    <scope>NUCLEOTIDE SEQUENCE [LARGE SCALE GENOMIC DNA]</scope>
    <source>
        <strain evidence="4 5">BUT-10</strain>
    </source>
</reference>
<evidence type="ECO:0000256" key="1">
    <source>
        <dbReference type="ARBA" id="ARBA00022801"/>
    </source>
</evidence>
<dbReference type="InterPro" id="IPR050261">
    <property type="entry name" value="FrsA_esterase"/>
</dbReference>
<dbReference type="OrthoDB" id="9771666at2"/>
<dbReference type="InterPro" id="IPR002471">
    <property type="entry name" value="Pept_S9_AS"/>
</dbReference>
<dbReference type="Proteomes" id="UP000249524">
    <property type="component" value="Unassembled WGS sequence"/>
</dbReference>
<keyword evidence="1" id="KW-0378">Hydrolase</keyword>
<proteinExistence type="predicted"/>
<dbReference type="Pfam" id="PF01738">
    <property type="entry name" value="DLH"/>
    <property type="match status" value="1"/>
</dbReference>
<evidence type="ECO:0000313" key="4">
    <source>
        <dbReference type="EMBL" id="RAK66312.1"/>
    </source>
</evidence>
<dbReference type="InterPro" id="IPR029058">
    <property type="entry name" value="AB_hydrolase_fold"/>
</dbReference>
<dbReference type="AlphaFoldDB" id="A0A328BFS1"/>
<dbReference type="EMBL" id="QFYS01000003">
    <property type="protein sequence ID" value="RAK66312.1"/>
    <property type="molecule type" value="Genomic_DNA"/>
</dbReference>
<dbReference type="PROSITE" id="PS00708">
    <property type="entry name" value="PRO_ENDOPEP_SER"/>
    <property type="match status" value="1"/>
</dbReference>
<feature type="region of interest" description="Disordered" evidence="2">
    <location>
        <begin position="1"/>
        <end position="24"/>
    </location>
</feature>
<comment type="caution">
    <text evidence="4">The sequence shown here is derived from an EMBL/GenBank/DDBJ whole genome shotgun (WGS) entry which is preliminary data.</text>
</comment>
<dbReference type="SUPFAM" id="SSF53474">
    <property type="entry name" value="alpha/beta-Hydrolases"/>
    <property type="match status" value="1"/>
</dbReference>
<dbReference type="GO" id="GO:0052689">
    <property type="term" value="F:carboxylic ester hydrolase activity"/>
    <property type="evidence" value="ECO:0007669"/>
    <property type="project" value="UniProtKB-ARBA"/>
</dbReference>
<gene>
    <name evidence="4" type="ORF">DJ019_08650</name>
</gene>
<name>A0A328BFS1_9CAUL</name>
<dbReference type="PANTHER" id="PTHR22946:SF9">
    <property type="entry name" value="POLYKETIDE TRANSFERASE AF380"/>
    <property type="match status" value="1"/>
</dbReference>
<dbReference type="GO" id="GO:0006508">
    <property type="term" value="P:proteolysis"/>
    <property type="evidence" value="ECO:0007669"/>
    <property type="project" value="InterPro"/>
</dbReference>
<organism evidence="4 5">
    <name type="scientific">Phenylobacterium kunshanense</name>
    <dbReference type="NCBI Taxonomy" id="1445034"/>
    <lineage>
        <taxon>Bacteria</taxon>
        <taxon>Pseudomonadati</taxon>
        <taxon>Pseudomonadota</taxon>
        <taxon>Alphaproteobacteria</taxon>
        <taxon>Caulobacterales</taxon>
        <taxon>Caulobacteraceae</taxon>
        <taxon>Phenylobacterium</taxon>
    </lineage>
</organism>
<evidence type="ECO:0000256" key="2">
    <source>
        <dbReference type="SAM" id="MobiDB-lite"/>
    </source>
</evidence>
<evidence type="ECO:0000259" key="3">
    <source>
        <dbReference type="Pfam" id="PF01738"/>
    </source>
</evidence>
<dbReference type="GO" id="GO:0004252">
    <property type="term" value="F:serine-type endopeptidase activity"/>
    <property type="evidence" value="ECO:0007669"/>
    <property type="project" value="InterPro"/>
</dbReference>
<keyword evidence="5" id="KW-1185">Reference proteome</keyword>
<evidence type="ECO:0000313" key="5">
    <source>
        <dbReference type="Proteomes" id="UP000249524"/>
    </source>
</evidence>
<dbReference type="Gene3D" id="3.40.50.1820">
    <property type="entry name" value="alpha/beta hydrolase"/>
    <property type="match status" value="1"/>
</dbReference>
<sequence>MQPRRPVATPPGRLQDIRRSPQGSESMDFRTCYVAFETRAERPLTVAARMDVPAAADGAAPPRVPAVVICHGSDGVDARGRFHAQALQAAGFATLELDMWSARGTVRGAPGRPKTVPETLPDAFAALAFLTRQPEVDPARIAIMGFSWGGVVSVLSATRRYADAHAEPGTWFVAHAAFYPVLWSYNRAPGHELRDLTGAPVLIHAGGADAYDTPEVCEAFLAGLAPADRAHVELVVHPGATHAFDRDMPAKTIHDPYAHNGKGGAVRFEFDPDAARAARDRVVQVFGEAFASVGA</sequence>
<accession>A0A328BFS1</accession>
<feature type="domain" description="Dienelactone hydrolase" evidence="3">
    <location>
        <begin position="61"/>
        <end position="289"/>
    </location>
</feature>
<dbReference type="InterPro" id="IPR002925">
    <property type="entry name" value="Dienelactn_hydro"/>
</dbReference>
<protein>
    <recommendedName>
        <fullName evidence="3">Dienelactone hydrolase domain-containing protein</fullName>
    </recommendedName>
</protein>